<dbReference type="Pfam" id="PF07593">
    <property type="entry name" value="UnbV_ASPIC"/>
    <property type="match status" value="1"/>
</dbReference>
<dbReference type="InterPro" id="IPR011519">
    <property type="entry name" value="UnbV_ASPIC"/>
</dbReference>
<dbReference type="PANTHER" id="PTHR16026">
    <property type="entry name" value="CARTILAGE ACIDIC PROTEIN 1"/>
    <property type="match status" value="1"/>
</dbReference>
<keyword evidence="1" id="KW-0732">Signal</keyword>
<accession>A0A7V2AZ98</accession>
<dbReference type="InterPro" id="IPR028994">
    <property type="entry name" value="Integrin_alpha_N"/>
</dbReference>
<name>A0A7V2AZ98_RHOMR</name>
<dbReference type="PROSITE" id="PS51257">
    <property type="entry name" value="PROKAR_LIPOPROTEIN"/>
    <property type="match status" value="1"/>
</dbReference>
<comment type="caution">
    <text evidence="3">The sequence shown here is derived from an EMBL/GenBank/DDBJ whole genome shotgun (WGS) entry which is preliminary data.</text>
</comment>
<dbReference type="Gene3D" id="2.130.10.130">
    <property type="entry name" value="Integrin alpha, N-terminal"/>
    <property type="match status" value="3"/>
</dbReference>
<dbReference type="InterPro" id="IPR013517">
    <property type="entry name" value="FG-GAP"/>
</dbReference>
<reference evidence="3" key="1">
    <citation type="journal article" date="2020" name="mSystems">
        <title>Genome- and Community-Level Interaction Insights into Carbon Utilization and Element Cycling Functions of Hydrothermarchaeota in Hydrothermal Sediment.</title>
        <authorList>
            <person name="Zhou Z."/>
            <person name="Liu Y."/>
            <person name="Xu W."/>
            <person name="Pan J."/>
            <person name="Luo Z.H."/>
            <person name="Li M."/>
        </authorList>
    </citation>
    <scope>NUCLEOTIDE SEQUENCE [LARGE SCALE GENOMIC DNA]</scope>
    <source>
        <strain evidence="3">SpSt-143</strain>
    </source>
</reference>
<sequence length="1108" mass="123258">MTRKGWWIGLVLIGLGCRSTPPSSTLFEALSGRQTGVRFENRLRETQQFNVFIYRNFYNGGGVGLADFNGDGLLDIYLTANQGPNRLYLNRGNWRFEDVTEQAGVAGSKPWSTGVAIADVDGNGWPDIYVCNSGPFADSLRANELFLNLGPGENGIPRFREAAAELGLADTGFSIHAAFFDYDRDGDLDVYVLNNSMRPIISLDLRNTRHERSWEGGDRLYRNDGGRFVDVSAEAGIYGPEIAFGLGVTVADLNRDGWPDLYISNDFFERDYLYLNQGDGTFREVLEEAMASISLSSMGADAADLNNDGFPEVFVTDMLPEADARLKTTTTYEGWQLYQTKLRQGFYHQFTRNTLQYNHGDGTFSEIGMIAGVAATDWSWAALIFDADLDGYKDIFVANGIYWDVIDQDYLDYLASEETMQAMLQRERVDYLELIRRMPSHPLPNYLFHNQGNLTFSNRAQAWGLGRPGFSSGAAYGDLDGDGDLDLVVNDVNGPVRLYRNRAQELTHHRFLQIHLEGEAPNTQGVGAQVTIVAGDQRFYQEQMPNRGFQSSVDPVLTFGLGKLDTVEAVVVVWPDGRYEVRRQVATNQRLRFRQSEAQPGTPEVPLLPARQIPHLVDVTARIGLTHRHQEDAFVDFQREGLLPWMRSREGPRVAVGDVNGDGREDFYLGGAKGFPGVLFIAQPDGRFAPTHEALFAVDALSEDVGAVFFDADGDGNLDLYVASGGTAYAPQASALQDRLYLNDGRGRFVKAPDRLPEYRISTQAVAAADYDGDGDLDLFVGGRLVPWRYGETPPSVLLVNNGKGYFTDQTDLRAPGLRQVGMVTDAAWVDLDGDGRLDLVVVGEWMPITFLRNAGQGRLERQAVPALDSLKGLWHRLAIADFDGDGDLDFVVTNLGLNTPLQASPEAPLVLWAKDFDQNGFFDHILTHREGARHRPLTLLAELRSQLPYVALRIPSHAAYAQMMLEDIFRPEELEGALALEVTELRSLYIENLGNWQFQVHPLPFEAQWAPLYGLLPIDVDGDGHLDLLAGGNFRWAQTGIGLMEATYGLWLKGDGRGHFTAILPRDSGFFVRGEVRDVRLLRRAGLSPLVLVALNDDAPRFFQLRR</sequence>
<dbReference type="EMBL" id="DSGB01000003">
    <property type="protein sequence ID" value="HER95383.1"/>
    <property type="molecule type" value="Genomic_DNA"/>
</dbReference>
<dbReference type="SUPFAM" id="SSF69318">
    <property type="entry name" value="Integrin alpha N-terminal domain"/>
    <property type="match status" value="3"/>
</dbReference>
<evidence type="ECO:0000256" key="1">
    <source>
        <dbReference type="ARBA" id="ARBA00022729"/>
    </source>
</evidence>
<dbReference type="InterPro" id="IPR027039">
    <property type="entry name" value="Crtac1"/>
</dbReference>
<dbReference type="AlphaFoldDB" id="A0A7V2AZ98"/>
<organism evidence="3">
    <name type="scientific">Rhodothermus marinus</name>
    <name type="common">Rhodothermus obamensis</name>
    <dbReference type="NCBI Taxonomy" id="29549"/>
    <lineage>
        <taxon>Bacteria</taxon>
        <taxon>Pseudomonadati</taxon>
        <taxon>Rhodothermota</taxon>
        <taxon>Rhodothermia</taxon>
        <taxon>Rhodothermales</taxon>
        <taxon>Rhodothermaceae</taxon>
        <taxon>Rhodothermus</taxon>
    </lineage>
</organism>
<proteinExistence type="predicted"/>
<dbReference type="Pfam" id="PF13517">
    <property type="entry name" value="FG-GAP_3"/>
    <property type="match status" value="6"/>
</dbReference>
<gene>
    <name evidence="3" type="ORF">ENO59_02525</name>
</gene>
<dbReference type="PANTHER" id="PTHR16026:SF0">
    <property type="entry name" value="CARTILAGE ACIDIC PROTEIN 1"/>
    <property type="match status" value="1"/>
</dbReference>
<protein>
    <recommendedName>
        <fullName evidence="2">ASPIC/UnbV domain-containing protein</fullName>
    </recommendedName>
</protein>
<evidence type="ECO:0000259" key="2">
    <source>
        <dbReference type="Pfam" id="PF07593"/>
    </source>
</evidence>
<feature type="domain" description="ASPIC/UnbV" evidence="2">
    <location>
        <begin position="525"/>
        <end position="591"/>
    </location>
</feature>
<evidence type="ECO:0000313" key="3">
    <source>
        <dbReference type="EMBL" id="HER95383.1"/>
    </source>
</evidence>